<dbReference type="Proteomes" id="UP000565262">
    <property type="component" value="Unassembled WGS sequence"/>
</dbReference>
<keyword evidence="1" id="KW-0560">Oxidoreductase</keyword>
<keyword evidence="2" id="KW-1185">Reference proteome</keyword>
<dbReference type="SUPFAM" id="SSF109770">
    <property type="entry name" value="Nickel-containing superoxide dismutase, NiSOD"/>
    <property type="match status" value="1"/>
</dbReference>
<dbReference type="Pfam" id="PF09055">
    <property type="entry name" value="Sod_Ni"/>
    <property type="match status" value="1"/>
</dbReference>
<name>A0A839IUN2_9GAMM</name>
<gene>
    <name evidence="1" type="primary">sodN</name>
    <name evidence="1" type="ORF">H4O21_17440</name>
</gene>
<dbReference type="RefSeq" id="WP_182810160.1">
    <property type="nucleotide sequence ID" value="NZ_JACJFM010000027.1"/>
</dbReference>
<dbReference type="InterPro" id="IPR014123">
    <property type="entry name" value="Superoxide_dismutase_Ni-type"/>
</dbReference>
<comment type="caution">
    <text evidence="1">The sequence shown here is derived from an EMBL/GenBank/DDBJ whole genome shotgun (WGS) entry which is preliminary data.</text>
</comment>
<dbReference type="EMBL" id="JACJFM010000027">
    <property type="protein sequence ID" value="MBB1488392.1"/>
    <property type="molecule type" value="Genomic_DNA"/>
</dbReference>
<dbReference type="EC" id="1.15.1.1" evidence="1"/>
<dbReference type="GO" id="GO:0016151">
    <property type="term" value="F:nickel cation binding"/>
    <property type="evidence" value="ECO:0007669"/>
    <property type="project" value="InterPro"/>
</dbReference>
<accession>A0A839IUN2</accession>
<evidence type="ECO:0000313" key="2">
    <source>
        <dbReference type="Proteomes" id="UP000565262"/>
    </source>
</evidence>
<dbReference type="GO" id="GO:0004784">
    <property type="term" value="F:superoxide dismutase activity"/>
    <property type="evidence" value="ECO:0007669"/>
    <property type="project" value="UniProtKB-EC"/>
</dbReference>
<proteinExistence type="predicted"/>
<protein>
    <submittedName>
        <fullName evidence="1">Superoxide dismutase, Ni</fullName>
        <ecNumber evidence="1">1.15.1.1</ecNumber>
    </submittedName>
</protein>
<dbReference type="AlphaFoldDB" id="A0A839IUN2"/>
<dbReference type="NCBIfam" id="TIGR02753">
    <property type="entry name" value="sodN"/>
    <property type="match status" value="1"/>
</dbReference>
<reference evidence="1 2" key="1">
    <citation type="submission" date="2020-08" db="EMBL/GenBank/DDBJ databases">
        <title>Oceanospirillum sp. nov. isolated from marine sediment.</title>
        <authorList>
            <person name="Ji X."/>
        </authorList>
    </citation>
    <scope>NUCLEOTIDE SEQUENCE [LARGE SCALE GENOMIC DNA]</scope>
    <source>
        <strain evidence="1 2">D5</strain>
    </source>
</reference>
<sequence length="166" mass="18626">MLKKLVQFFDQGRIPAASAHCDIPCKIYDPATAQIAALTIIRLMDLIQELDGKEQLTLADQAQLARLVAQKEEHALKVKEEVRIIWGDYFKQPQFEQIPSAHELTHSIMLQASKCKQQITRAEGEALLTLVNEFAEAFWLTKGVSTFKATCPYPPAETVVYPALAE</sequence>
<dbReference type="Gene3D" id="1.20.120.400">
    <property type="entry name" value="Nickel-containing superoxide dismutase"/>
    <property type="match status" value="1"/>
</dbReference>
<dbReference type="InterPro" id="IPR036502">
    <property type="entry name" value="NiSOD_sf"/>
</dbReference>
<organism evidence="1 2">
    <name type="scientific">Oceanospirillum sediminis</name>
    <dbReference type="NCBI Taxonomy" id="2760088"/>
    <lineage>
        <taxon>Bacteria</taxon>
        <taxon>Pseudomonadati</taxon>
        <taxon>Pseudomonadota</taxon>
        <taxon>Gammaproteobacteria</taxon>
        <taxon>Oceanospirillales</taxon>
        <taxon>Oceanospirillaceae</taxon>
        <taxon>Oceanospirillum</taxon>
    </lineage>
</organism>
<evidence type="ECO:0000313" key="1">
    <source>
        <dbReference type="EMBL" id="MBB1488392.1"/>
    </source>
</evidence>